<keyword evidence="1" id="KW-0472">Membrane</keyword>
<dbReference type="EMBL" id="JANAVB010040019">
    <property type="protein sequence ID" value="KAJ6799029.1"/>
    <property type="molecule type" value="Genomic_DNA"/>
</dbReference>
<evidence type="ECO:0000256" key="1">
    <source>
        <dbReference type="SAM" id="Phobius"/>
    </source>
</evidence>
<evidence type="ECO:0000313" key="2">
    <source>
        <dbReference type="EMBL" id="KAJ6799029.1"/>
    </source>
</evidence>
<reference evidence="2" key="1">
    <citation type="journal article" date="2023" name="GigaByte">
        <title>Genome assembly of the bearded iris, Iris pallida Lam.</title>
        <authorList>
            <person name="Bruccoleri R.E."/>
            <person name="Oakeley E.J."/>
            <person name="Faust A.M.E."/>
            <person name="Altorfer M."/>
            <person name="Dessus-Babus S."/>
            <person name="Burckhardt D."/>
            <person name="Oertli M."/>
            <person name="Naumann U."/>
            <person name="Petersen F."/>
            <person name="Wong J."/>
        </authorList>
    </citation>
    <scope>NUCLEOTIDE SEQUENCE</scope>
    <source>
        <strain evidence="2">GSM-AAB239-AS_SAM_17_03QT</strain>
    </source>
</reference>
<gene>
    <name evidence="2" type="ORF">M6B38_208975</name>
</gene>
<dbReference type="AlphaFoldDB" id="A0AAX6E4Z5"/>
<comment type="caution">
    <text evidence="2">The sequence shown here is derived from an EMBL/GenBank/DDBJ whole genome shotgun (WGS) entry which is preliminary data.</text>
</comment>
<proteinExistence type="predicted"/>
<accession>A0AAX6E4Z5</accession>
<keyword evidence="1" id="KW-0812">Transmembrane</keyword>
<dbReference type="Proteomes" id="UP001140949">
    <property type="component" value="Unassembled WGS sequence"/>
</dbReference>
<evidence type="ECO:0000313" key="3">
    <source>
        <dbReference type="Proteomes" id="UP001140949"/>
    </source>
</evidence>
<sequence length="193" mass="21493">MEMLGSAVDLALTRRVGVRRTVIDADEVLTLGRLYAGSFGDGRWVTTLGAVVRFEERGSVQAWRLEEVVLAGGRSDLAIEAGSDRAALDLVGSDRHCGRRRYGGARRWLDLGGSVLEARPRLWSRVPGTRQIRPRQHCARGTEITTHEAERWARSRRRCSRYVVVVVVIFGGGGLGLTGRSRWMDGHDCFWFG</sequence>
<keyword evidence="3" id="KW-1185">Reference proteome</keyword>
<feature type="transmembrane region" description="Helical" evidence="1">
    <location>
        <begin position="159"/>
        <end position="177"/>
    </location>
</feature>
<name>A0AAX6E4Z5_IRIPA</name>
<protein>
    <submittedName>
        <fullName evidence="2">Extensin</fullName>
    </submittedName>
</protein>
<keyword evidence="1" id="KW-1133">Transmembrane helix</keyword>
<organism evidence="2 3">
    <name type="scientific">Iris pallida</name>
    <name type="common">Sweet iris</name>
    <dbReference type="NCBI Taxonomy" id="29817"/>
    <lineage>
        <taxon>Eukaryota</taxon>
        <taxon>Viridiplantae</taxon>
        <taxon>Streptophyta</taxon>
        <taxon>Embryophyta</taxon>
        <taxon>Tracheophyta</taxon>
        <taxon>Spermatophyta</taxon>
        <taxon>Magnoliopsida</taxon>
        <taxon>Liliopsida</taxon>
        <taxon>Asparagales</taxon>
        <taxon>Iridaceae</taxon>
        <taxon>Iridoideae</taxon>
        <taxon>Irideae</taxon>
        <taxon>Iris</taxon>
    </lineage>
</organism>
<reference evidence="2" key="2">
    <citation type="submission" date="2023-04" db="EMBL/GenBank/DDBJ databases">
        <authorList>
            <person name="Bruccoleri R.E."/>
            <person name="Oakeley E.J."/>
            <person name="Faust A.-M."/>
            <person name="Dessus-Babus S."/>
            <person name="Altorfer M."/>
            <person name="Burckhardt D."/>
            <person name="Oertli M."/>
            <person name="Naumann U."/>
            <person name="Petersen F."/>
            <person name="Wong J."/>
        </authorList>
    </citation>
    <scope>NUCLEOTIDE SEQUENCE</scope>
    <source>
        <strain evidence="2">GSM-AAB239-AS_SAM_17_03QT</strain>
        <tissue evidence="2">Leaf</tissue>
    </source>
</reference>